<dbReference type="PROSITE" id="PS51736">
    <property type="entry name" value="RECOMBINASES_3"/>
    <property type="match status" value="1"/>
</dbReference>
<dbReference type="GeneID" id="14208466"/>
<proteinExistence type="predicted"/>
<protein>
    <submittedName>
        <fullName evidence="5">Site-specific DNA recombinase</fullName>
    </submittedName>
</protein>
<accession>A0A1I3RSY1</accession>
<evidence type="ECO:0000313" key="6">
    <source>
        <dbReference type="Proteomes" id="UP000182829"/>
    </source>
</evidence>
<evidence type="ECO:0000313" key="5">
    <source>
        <dbReference type="EMBL" id="SFJ48397.1"/>
    </source>
</evidence>
<dbReference type="PANTHER" id="PTHR30461">
    <property type="entry name" value="DNA-INVERTASE FROM LAMBDOID PROPHAGE"/>
    <property type="match status" value="1"/>
</dbReference>
<dbReference type="EMBL" id="FORO01000033">
    <property type="protein sequence ID" value="SFJ48397.1"/>
    <property type="molecule type" value="Genomic_DNA"/>
</dbReference>
<organism evidence="5 6">
    <name type="scientific">Natronobacterium gregoryi</name>
    <dbReference type="NCBI Taxonomy" id="44930"/>
    <lineage>
        <taxon>Archaea</taxon>
        <taxon>Methanobacteriati</taxon>
        <taxon>Methanobacteriota</taxon>
        <taxon>Stenosarchaea group</taxon>
        <taxon>Halobacteria</taxon>
        <taxon>Halobacteriales</taxon>
        <taxon>Natrialbaceae</taxon>
        <taxon>Natronobacterium</taxon>
    </lineage>
</organism>
<dbReference type="SUPFAM" id="SSF53041">
    <property type="entry name" value="Resolvase-like"/>
    <property type="match status" value="1"/>
</dbReference>
<dbReference type="PROSITE" id="PS00397">
    <property type="entry name" value="RECOMBINASES_1"/>
    <property type="match status" value="1"/>
</dbReference>
<dbReference type="CDD" id="cd03768">
    <property type="entry name" value="SR_ResInv"/>
    <property type="match status" value="1"/>
</dbReference>
<evidence type="ECO:0000256" key="3">
    <source>
        <dbReference type="ARBA" id="ARBA00023172"/>
    </source>
</evidence>
<dbReference type="InterPro" id="IPR006118">
    <property type="entry name" value="Recombinase_CS"/>
</dbReference>
<dbReference type="GO" id="GO:0000150">
    <property type="term" value="F:DNA strand exchange activity"/>
    <property type="evidence" value="ECO:0007669"/>
    <property type="project" value="InterPro"/>
</dbReference>
<dbReference type="Gene3D" id="3.40.50.1390">
    <property type="entry name" value="Resolvase, N-terminal catalytic domain"/>
    <property type="match status" value="1"/>
</dbReference>
<sequence>MAQSDTKSTLIYARVSTEDQDLSHQEENLWNYATDSLGFPEDDIDVLRDKSTGTNIDRSGYREMMERVRAGDAESIIVREISRIGRDIRDIHDTVYEIVDDHDCGLYIKNDGLEVDADEELDIAFKSTMFGLSLAAEIKAKKVKENTLEGLRAAEQAGKCTTRPPYGFTTDDEGYLQPTDEFSNAREAIEAVEELGWSHRKTARHTGVPRRTIPNILERKDLYLTTTIDRGDPGESA</sequence>
<evidence type="ECO:0000259" key="4">
    <source>
        <dbReference type="PROSITE" id="PS51736"/>
    </source>
</evidence>
<evidence type="ECO:0000256" key="2">
    <source>
        <dbReference type="ARBA" id="ARBA00023125"/>
    </source>
</evidence>
<dbReference type="InterPro" id="IPR036162">
    <property type="entry name" value="Resolvase-like_N_sf"/>
</dbReference>
<keyword evidence="1" id="KW-0229">DNA integration</keyword>
<evidence type="ECO:0000256" key="1">
    <source>
        <dbReference type="ARBA" id="ARBA00022908"/>
    </source>
</evidence>
<dbReference type="InterPro" id="IPR050639">
    <property type="entry name" value="SSR_resolvase"/>
</dbReference>
<keyword evidence="2" id="KW-0238">DNA-binding</keyword>
<gene>
    <name evidence="5" type="ORF">SAMN05443661_13329</name>
</gene>
<feature type="domain" description="Resolvase/invertase-type recombinase catalytic" evidence="4">
    <location>
        <begin position="8"/>
        <end position="158"/>
    </location>
</feature>
<dbReference type="GO" id="GO:0003677">
    <property type="term" value="F:DNA binding"/>
    <property type="evidence" value="ECO:0007669"/>
    <property type="project" value="UniProtKB-KW"/>
</dbReference>
<keyword evidence="3" id="KW-0233">DNA recombination</keyword>
<dbReference type="PANTHER" id="PTHR30461:SF2">
    <property type="entry name" value="SERINE RECOMBINASE PINE-RELATED"/>
    <property type="match status" value="1"/>
</dbReference>
<dbReference type="OMA" id="EYHHGPA"/>
<dbReference type="Proteomes" id="UP000182829">
    <property type="component" value="Unassembled WGS sequence"/>
</dbReference>
<dbReference type="Pfam" id="PF00239">
    <property type="entry name" value="Resolvase"/>
    <property type="match status" value="1"/>
</dbReference>
<dbReference type="GO" id="GO:0015074">
    <property type="term" value="P:DNA integration"/>
    <property type="evidence" value="ECO:0007669"/>
    <property type="project" value="UniProtKB-KW"/>
</dbReference>
<dbReference type="AlphaFoldDB" id="A0A1I3RSY1"/>
<dbReference type="OrthoDB" id="24728at2157"/>
<dbReference type="RefSeq" id="WP_005580380.1">
    <property type="nucleotide sequence ID" value="NZ_FORO01000033.1"/>
</dbReference>
<dbReference type="InterPro" id="IPR006119">
    <property type="entry name" value="Resolv_N"/>
</dbReference>
<dbReference type="SMART" id="SM00857">
    <property type="entry name" value="Resolvase"/>
    <property type="match status" value="1"/>
</dbReference>
<reference evidence="5 6" key="1">
    <citation type="submission" date="2016-10" db="EMBL/GenBank/DDBJ databases">
        <authorList>
            <person name="de Groot N.N."/>
        </authorList>
    </citation>
    <scope>NUCLEOTIDE SEQUENCE [LARGE SCALE GENOMIC DNA]</scope>
    <source>
        <strain evidence="5 6">SP2</strain>
    </source>
</reference>
<name>A0A1I3RSY1_9EURY</name>